<dbReference type="GO" id="GO:0016616">
    <property type="term" value="F:oxidoreductase activity, acting on the CH-OH group of donors, NAD or NADP as acceptor"/>
    <property type="evidence" value="ECO:0007669"/>
    <property type="project" value="TreeGrafter"/>
</dbReference>
<proteinExistence type="inferred from homology"/>
<evidence type="ECO:0000256" key="2">
    <source>
        <dbReference type="ARBA" id="ARBA00023445"/>
    </source>
</evidence>
<comment type="caution">
    <text evidence="4">The sequence shown here is derived from an EMBL/GenBank/DDBJ whole genome shotgun (WGS) entry which is preliminary data.</text>
</comment>
<dbReference type="GeneID" id="43600970"/>
<evidence type="ECO:0000256" key="1">
    <source>
        <dbReference type="ARBA" id="ARBA00023002"/>
    </source>
</evidence>
<dbReference type="AlphaFoldDB" id="A0A370TFT4"/>
<keyword evidence="1" id="KW-0560">Oxidoreductase</keyword>
<dbReference type="PANTHER" id="PTHR10366:SF562">
    <property type="entry name" value="ALDEHYDE REDUCTASE II (AFU_ORTHOLOGUE AFUA_1G11360)"/>
    <property type="match status" value="1"/>
</dbReference>
<protein>
    <submittedName>
        <fullName evidence="4">NAD(P)-binding Rossmann-fold containing protein</fullName>
    </submittedName>
</protein>
<dbReference type="RefSeq" id="XP_031867035.1">
    <property type="nucleotide sequence ID" value="XM_032016744.1"/>
</dbReference>
<dbReference type="Proteomes" id="UP000254866">
    <property type="component" value="Unassembled WGS sequence"/>
</dbReference>
<accession>A0A370TFT4</accession>
<dbReference type="EMBL" id="NPIC01000008">
    <property type="protein sequence ID" value="RDL33753.1"/>
    <property type="molecule type" value="Genomic_DNA"/>
</dbReference>
<evidence type="ECO:0000259" key="3">
    <source>
        <dbReference type="Pfam" id="PF01370"/>
    </source>
</evidence>
<evidence type="ECO:0000313" key="5">
    <source>
        <dbReference type="Proteomes" id="UP000254866"/>
    </source>
</evidence>
<dbReference type="OrthoDB" id="2735536at2759"/>
<name>A0A370TFT4_9HELO</name>
<dbReference type="InterPro" id="IPR050425">
    <property type="entry name" value="NAD(P)_dehydrat-like"/>
</dbReference>
<dbReference type="Pfam" id="PF01370">
    <property type="entry name" value="Epimerase"/>
    <property type="match status" value="1"/>
</dbReference>
<dbReference type="InterPro" id="IPR001509">
    <property type="entry name" value="Epimerase_deHydtase"/>
</dbReference>
<keyword evidence="5" id="KW-1185">Reference proteome</keyword>
<dbReference type="STRING" id="2656787.A0A370TFT4"/>
<sequence>MAPALPQGSVVLVTGATSYLGSNIVDQLLKAGYNVRGTVRSMTKLRNLKNSWDEEHGMGKFEPIIVLDMAKEGAFDEAVKGVDGVIHSAAVMTFDADPHKVIPETLAGVNEILKSAAKEPRIKRFVFTSSSTAATAPIPNKEFHIDSDSWNDAEIKAAWAPPPYEPQRAWAVYGASKAESEKAVWKFVKEQKPHFVVNAVLPDFNFGKILDKSLAVSTADFVRRLFKGNKETVLPQYFVDVQDTGLVHVAALINPEVANERILAMAEPFNCNDILRIFRKLRPDHKFIDDYQDDSVRDRSTVSNERAVKLLKYMGKDGWTSLEESIKVTIEAM</sequence>
<dbReference type="InterPro" id="IPR036291">
    <property type="entry name" value="NAD(P)-bd_dom_sf"/>
</dbReference>
<dbReference type="PANTHER" id="PTHR10366">
    <property type="entry name" value="NAD DEPENDENT EPIMERASE/DEHYDRATASE"/>
    <property type="match status" value="1"/>
</dbReference>
<reference evidence="4 5" key="1">
    <citation type="journal article" date="2018" name="IMA Fungus">
        <title>IMA Genome-F 9: Draft genome sequence of Annulohypoxylon stygium, Aspergillus mulundensis, Berkeleyomyces basicola (syn. Thielaviopsis basicola), Ceratocystis smalleyi, two Cercospora beticola strains, Coleophoma cylindrospora, Fusarium fracticaudum, Phialophora cf. hyalina, and Morchella septimelata.</title>
        <authorList>
            <person name="Wingfield B.D."/>
            <person name="Bills G.F."/>
            <person name="Dong Y."/>
            <person name="Huang W."/>
            <person name="Nel W.J."/>
            <person name="Swalarsk-Parry B.S."/>
            <person name="Vaghefi N."/>
            <person name="Wilken P.M."/>
            <person name="An Z."/>
            <person name="de Beer Z.W."/>
            <person name="De Vos L."/>
            <person name="Chen L."/>
            <person name="Duong T.A."/>
            <person name="Gao Y."/>
            <person name="Hammerbacher A."/>
            <person name="Kikkert J.R."/>
            <person name="Li Y."/>
            <person name="Li H."/>
            <person name="Li K."/>
            <person name="Li Q."/>
            <person name="Liu X."/>
            <person name="Ma X."/>
            <person name="Naidoo K."/>
            <person name="Pethybridge S.J."/>
            <person name="Sun J."/>
            <person name="Steenkamp E.T."/>
            <person name="van der Nest M.A."/>
            <person name="van Wyk S."/>
            <person name="Wingfield M.J."/>
            <person name="Xiong C."/>
            <person name="Yue Q."/>
            <person name="Zhang X."/>
        </authorList>
    </citation>
    <scope>NUCLEOTIDE SEQUENCE [LARGE SCALE GENOMIC DNA]</scope>
    <source>
        <strain evidence="4 5">BP 5553</strain>
    </source>
</reference>
<dbReference type="SUPFAM" id="SSF51735">
    <property type="entry name" value="NAD(P)-binding Rossmann-fold domains"/>
    <property type="match status" value="1"/>
</dbReference>
<comment type="similarity">
    <text evidence="2">Belongs to the NAD(P)-dependent epimerase/dehydratase family. Dihydroflavonol-4-reductase subfamily.</text>
</comment>
<feature type="domain" description="NAD-dependent epimerase/dehydratase" evidence="3">
    <location>
        <begin position="11"/>
        <end position="196"/>
    </location>
</feature>
<evidence type="ECO:0000313" key="4">
    <source>
        <dbReference type="EMBL" id="RDL33753.1"/>
    </source>
</evidence>
<dbReference type="Gene3D" id="3.40.50.720">
    <property type="entry name" value="NAD(P)-binding Rossmann-like Domain"/>
    <property type="match status" value="1"/>
</dbReference>
<dbReference type="FunFam" id="3.40.50.720:FF:000426">
    <property type="entry name" value="Aldehyde reductase 2"/>
    <property type="match status" value="1"/>
</dbReference>
<organism evidence="4 5">
    <name type="scientific">Venustampulla echinocandica</name>
    <dbReference type="NCBI Taxonomy" id="2656787"/>
    <lineage>
        <taxon>Eukaryota</taxon>
        <taxon>Fungi</taxon>
        <taxon>Dikarya</taxon>
        <taxon>Ascomycota</taxon>
        <taxon>Pezizomycotina</taxon>
        <taxon>Leotiomycetes</taxon>
        <taxon>Helotiales</taxon>
        <taxon>Pleuroascaceae</taxon>
        <taxon>Venustampulla</taxon>
    </lineage>
</organism>
<gene>
    <name evidence="4" type="ORF">BP5553_08121</name>
</gene>